<sequence length="177" mass="19639">MAKNSNEKRAQLKQQCREAIVDDRLGLVVEPSKVRLQPPVEDRYVWSVTASHASLLKTCLSSGGELGRSLEAVSPESLQNGLSQAVETPGNMRNSLNGWKDTSESASKEEGSFTAKIRELEAANCYLRRDTRLESALDEGRTLRTKSCMLEREVETSMSTVQRQGEELARLRGGLVR</sequence>
<reference evidence="2" key="2">
    <citation type="journal article" date="2023" name="IMA Fungus">
        <title>Comparative genomic study of the Penicillium genus elucidates a diverse pangenome and 15 lateral gene transfer events.</title>
        <authorList>
            <person name="Petersen C."/>
            <person name="Sorensen T."/>
            <person name="Nielsen M.R."/>
            <person name="Sondergaard T.E."/>
            <person name="Sorensen J.L."/>
            <person name="Fitzpatrick D.A."/>
            <person name="Frisvad J.C."/>
            <person name="Nielsen K.L."/>
        </authorList>
    </citation>
    <scope>NUCLEOTIDE SEQUENCE</scope>
    <source>
        <strain evidence="2">IBT 26290</strain>
    </source>
</reference>
<keyword evidence="3" id="KW-1185">Reference proteome</keyword>
<dbReference type="RefSeq" id="XP_056542542.1">
    <property type="nucleotide sequence ID" value="XM_056690113.1"/>
</dbReference>
<evidence type="ECO:0000313" key="2">
    <source>
        <dbReference type="EMBL" id="KAJ5160985.1"/>
    </source>
</evidence>
<comment type="caution">
    <text evidence="2">The sequence shown here is derived from an EMBL/GenBank/DDBJ whole genome shotgun (WGS) entry which is preliminary data.</text>
</comment>
<gene>
    <name evidence="2" type="ORF">N7482_007989</name>
</gene>
<proteinExistence type="predicted"/>
<accession>A0A9W9LKC3</accession>
<dbReference type="EMBL" id="JAPQKN010000004">
    <property type="protein sequence ID" value="KAJ5160985.1"/>
    <property type="molecule type" value="Genomic_DNA"/>
</dbReference>
<organism evidence="2 3">
    <name type="scientific">Penicillium canariense</name>
    <dbReference type="NCBI Taxonomy" id="189055"/>
    <lineage>
        <taxon>Eukaryota</taxon>
        <taxon>Fungi</taxon>
        <taxon>Dikarya</taxon>
        <taxon>Ascomycota</taxon>
        <taxon>Pezizomycotina</taxon>
        <taxon>Eurotiomycetes</taxon>
        <taxon>Eurotiomycetidae</taxon>
        <taxon>Eurotiales</taxon>
        <taxon>Aspergillaceae</taxon>
        <taxon>Penicillium</taxon>
    </lineage>
</organism>
<name>A0A9W9LKC3_9EURO</name>
<dbReference type="Proteomes" id="UP001149163">
    <property type="component" value="Unassembled WGS sequence"/>
</dbReference>
<evidence type="ECO:0000256" key="1">
    <source>
        <dbReference type="SAM" id="MobiDB-lite"/>
    </source>
</evidence>
<dbReference type="GeneID" id="81429289"/>
<feature type="region of interest" description="Disordered" evidence="1">
    <location>
        <begin position="86"/>
        <end position="107"/>
    </location>
</feature>
<feature type="compositionally biased region" description="Polar residues" evidence="1">
    <location>
        <begin position="86"/>
        <end position="97"/>
    </location>
</feature>
<dbReference type="AlphaFoldDB" id="A0A9W9LKC3"/>
<evidence type="ECO:0000313" key="3">
    <source>
        <dbReference type="Proteomes" id="UP001149163"/>
    </source>
</evidence>
<reference evidence="2" key="1">
    <citation type="submission" date="2022-11" db="EMBL/GenBank/DDBJ databases">
        <authorList>
            <person name="Petersen C."/>
        </authorList>
    </citation>
    <scope>NUCLEOTIDE SEQUENCE</scope>
    <source>
        <strain evidence="2">IBT 26290</strain>
    </source>
</reference>
<protein>
    <submittedName>
        <fullName evidence="2">Uncharacterized protein</fullName>
    </submittedName>
</protein>
<dbReference type="OrthoDB" id="5428321at2759"/>